<comment type="caution">
    <text evidence="9">The sequence shown here is derived from an EMBL/GenBank/DDBJ whole genome shotgun (WGS) entry which is preliminary data.</text>
</comment>
<evidence type="ECO:0000256" key="1">
    <source>
        <dbReference type="ARBA" id="ARBA00004651"/>
    </source>
</evidence>
<feature type="transmembrane region" description="Helical" evidence="7">
    <location>
        <begin position="12"/>
        <end position="34"/>
    </location>
</feature>
<evidence type="ECO:0000313" key="10">
    <source>
        <dbReference type="Proteomes" id="UP000310636"/>
    </source>
</evidence>
<dbReference type="GO" id="GO:0005886">
    <property type="term" value="C:plasma membrane"/>
    <property type="evidence" value="ECO:0007669"/>
    <property type="project" value="UniProtKB-SubCell"/>
</dbReference>
<keyword evidence="4 7" id="KW-0812">Transmembrane</keyword>
<dbReference type="InterPro" id="IPR000515">
    <property type="entry name" value="MetI-like"/>
</dbReference>
<comment type="similarity">
    <text evidence="7">Belongs to the binding-protein-dependent transport system permease family.</text>
</comment>
<protein>
    <submittedName>
        <fullName evidence="9">Carbohydrate ABC transporter permease</fullName>
    </submittedName>
</protein>
<dbReference type="Gene3D" id="1.10.3720.10">
    <property type="entry name" value="MetI-like"/>
    <property type="match status" value="1"/>
</dbReference>
<feature type="transmembrane region" description="Helical" evidence="7">
    <location>
        <begin position="73"/>
        <end position="95"/>
    </location>
</feature>
<evidence type="ECO:0000259" key="8">
    <source>
        <dbReference type="PROSITE" id="PS50928"/>
    </source>
</evidence>
<dbReference type="GO" id="GO:0055085">
    <property type="term" value="P:transmembrane transport"/>
    <property type="evidence" value="ECO:0007669"/>
    <property type="project" value="InterPro"/>
</dbReference>
<comment type="subcellular location">
    <subcellularLocation>
        <location evidence="1 7">Cell membrane</location>
        <topology evidence="1 7">Multi-pass membrane protein</topology>
    </subcellularLocation>
</comment>
<keyword evidence="3" id="KW-1003">Cell membrane</keyword>
<feature type="transmembrane region" description="Helical" evidence="7">
    <location>
        <begin position="107"/>
        <end position="129"/>
    </location>
</feature>
<feature type="domain" description="ABC transmembrane type-1" evidence="8">
    <location>
        <begin position="69"/>
        <end position="261"/>
    </location>
</feature>
<dbReference type="InterPro" id="IPR035906">
    <property type="entry name" value="MetI-like_sf"/>
</dbReference>
<evidence type="ECO:0000256" key="3">
    <source>
        <dbReference type="ARBA" id="ARBA00022475"/>
    </source>
</evidence>
<dbReference type="PANTHER" id="PTHR43744:SF12">
    <property type="entry name" value="ABC TRANSPORTER PERMEASE PROTEIN MG189-RELATED"/>
    <property type="match status" value="1"/>
</dbReference>
<gene>
    <name evidence="9" type="ORF">E6C55_25790</name>
</gene>
<proteinExistence type="inferred from homology"/>
<keyword evidence="5 7" id="KW-1133">Transmembrane helix</keyword>
<evidence type="ECO:0000256" key="5">
    <source>
        <dbReference type="ARBA" id="ARBA00022989"/>
    </source>
</evidence>
<dbReference type="EMBL" id="SSOB01000042">
    <property type="protein sequence ID" value="THF74314.1"/>
    <property type="molecule type" value="Genomic_DNA"/>
</dbReference>
<feature type="transmembrane region" description="Helical" evidence="7">
    <location>
        <begin position="238"/>
        <end position="260"/>
    </location>
</feature>
<dbReference type="AlphaFoldDB" id="A0A4S4BP48"/>
<evidence type="ECO:0000256" key="2">
    <source>
        <dbReference type="ARBA" id="ARBA00022448"/>
    </source>
</evidence>
<accession>A0A4S4BP48</accession>
<organism evidence="9 10">
    <name type="scientific">Cohnella fermenti</name>
    <dbReference type="NCBI Taxonomy" id="2565925"/>
    <lineage>
        <taxon>Bacteria</taxon>
        <taxon>Bacillati</taxon>
        <taxon>Bacillota</taxon>
        <taxon>Bacilli</taxon>
        <taxon>Bacillales</taxon>
        <taxon>Paenibacillaceae</taxon>
        <taxon>Cohnella</taxon>
    </lineage>
</organism>
<evidence type="ECO:0000256" key="7">
    <source>
        <dbReference type="RuleBase" id="RU363032"/>
    </source>
</evidence>
<dbReference type="PROSITE" id="PS50928">
    <property type="entry name" value="ABC_TM1"/>
    <property type="match status" value="1"/>
</dbReference>
<keyword evidence="6 7" id="KW-0472">Membrane</keyword>
<feature type="transmembrane region" description="Helical" evidence="7">
    <location>
        <begin position="141"/>
        <end position="161"/>
    </location>
</feature>
<dbReference type="RefSeq" id="WP_136372715.1">
    <property type="nucleotide sequence ID" value="NZ_SSOB01000042.1"/>
</dbReference>
<evidence type="ECO:0000313" key="9">
    <source>
        <dbReference type="EMBL" id="THF74314.1"/>
    </source>
</evidence>
<evidence type="ECO:0000256" key="4">
    <source>
        <dbReference type="ARBA" id="ARBA00022692"/>
    </source>
</evidence>
<keyword evidence="2 7" id="KW-0813">Transport</keyword>
<dbReference type="OrthoDB" id="9772609at2"/>
<dbReference type="PANTHER" id="PTHR43744">
    <property type="entry name" value="ABC TRANSPORTER PERMEASE PROTEIN MG189-RELATED-RELATED"/>
    <property type="match status" value="1"/>
</dbReference>
<reference evidence="9 10" key="1">
    <citation type="submission" date="2019-04" db="EMBL/GenBank/DDBJ databases">
        <title>Cohnella sp. nov. isolated from preserved vegetables.</title>
        <authorList>
            <person name="Lin S.-Y."/>
            <person name="Hung M.-H."/>
            <person name="Young C.-C."/>
        </authorList>
    </citation>
    <scope>NUCLEOTIDE SEQUENCE [LARGE SCALE GENOMIC DNA]</scope>
    <source>
        <strain evidence="9 10">CC-MHH1044</strain>
    </source>
</reference>
<dbReference type="SUPFAM" id="SSF161098">
    <property type="entry name" value="MetI-like"/>
    <property type="match status" value="1"/>
</dbReference>
<dbReference type="Pfam" id="PF00528">
    <property type="entry name" value="BPD_transp_1"/>
    <property type="match status" value="1"/>
</dbReference>
<dbReference type="CDD" id="cd06261">
    <property type="entry name" value="TM_PBP2"/>
    <property type="match status" value="1"/>
</dbReference>
<evidence type="ECO:0000256" key="6">
    <source>
        <dbReference type="ARBA" id="ARBA00023136"/>
    </source>
</evidence>
<sequence>MIKAKRSNALVAILMIVCGIVFVSPLYICIVMALKTPQETALSVIGLPKSLTLDNFREAIERTRFARSFANSLLVTGVSTVCIVLMSAMCGYVLCRNRANRFYRAANQLLFFGIMIPFQVIMIPVYRMFKELSLLNSYEGIILLLIGSSIPYATFLTTGFVRNVPMDLEEAAWIDGCSVWGTFWRVVFPLLKPIVSTVGILHFLWMWNEFSMSFIVLQKEAMRTLPIQQYHFFGQFSVNLNLGFASACLSMIPVILFFAFTQRLLIQGVTAGAVKG</sequence>
<name>A0A4S4BP48_9BACL</name>
<keyword evidence="10" id="KW-1185">Reference proteome</keyword>
<dbReference type="Proteomes" id="UP000310636">
    <property type="component" value="Unassembled WGS sequence"/>
</dbReference>